<dbReference type="Proteomes" id="UP001064087">
    <property type="component" value="Chromosome"/>
</dbReference>
<sequence length="174" mass="18690">MNFIRPEASQALTRWRAVIISTLIILLGLWWALSSATPISWIGGAVVLMGVASAAAALQRMRFHAGRDGPGVVQIDEGAIAYFGPLTGGVVSRSEVTALAIDRSGKPPHWVLSQPGQPDVMIPLNAAGSDGLFDVFASLPGIRTERMLNEMRATAVGRVLIWQRNTRPATQLLH</sequence>
<evidence type="ECO:0000256" key="1">
    <source>
        <dbReference type="SAM" id="Phobius"/>
    </source>
</evidence>
<gene>
    <name evidence="2" type="ORF">N7U68_14195</name>
</gene>
<keyword evidence="3" id="KW-1185">Reference proteome</keyword>
<feature type="transmembrane region" description="Helical" evidence="1">
    <location>
        <begin position="39"/>
        <end position="58"/>
    </location>
</feature>
<accession>A0ABY6D9H4</accession>
<protein>
    <submittedName>
        <fullName evidence="2">Uncharacterized protein</fullName>
    </submittedName>
</protein>
<reference evidence="2" key="1">
    <citation type="submission" date="2022-10" db="EMBL/GenBank/DDBJ databases">
        <title>Roseovarius pelagicus sp. nov., isolated from Arctic seawater.</title>
        <authorList>
            <person name="Hong Y.W."/>
            <person name="Hwang C.Y."/>
        </authorList>
    </citation>
    <scope>NUCLEOTIDE SEQUENCE</scope>
    <source>
        <strain evidence="2">HL-MP18</strain>
    </source>
</reference>
<keyword evidence="1" id="KW-1133">Transmembrane helix</keyword>
<organism evidence="2 3">
    <name type="scientific">Roseovarius pelagicus</name>
    <dbReference type="NCBI Taxonomy" id="2980108"/>
    <lineage>
        <taxon>Bacteria</taxon>
        <taxon>Pseudomonadati</taxon>
        <taxon>Pseudomonadota</taxon>
        <taxon>Alphaproteobacteria</taxon>
        <taxon>Rhodobacterales</taxon>
        <taxon>Roseobacteraceae</taxon>
        <taxon>Roseovarius</taxon>
    </lineage>
</organism>
<dbReference type="EMBL" id="CP106738">
    <property type="protein sequence ID" value="UXX82245.1"/>
    <property type="molecule type" value="Genomic_DNA"/>
</dbReference>
<evidence type="ECO:0000313" key="3">
    <source>
        <dbReference type="Proteomes" id="UP001064087"/>
    </source>
</evidence>
<dbReference type="RefSeq" id="WP_263047229.1">
    <property type="nucleotide sequence ID" value="NZ_CP106738.1"/>
</dbReference>
<name>A0ABY6D9H4_9RHOB</name>
<evidence type="ECO:0000313" key="2">
    <source>
        <dbReference type="EMBL" id="UXX82245.1"/>
    </source>
</evidence>
<keyword evidence="1" id="KW-0472">Membrane</keyword>
<feature type="transmembrane region" description="Helical" evidence="1">
    <location>
        <begin position="12"/>
        <end position="33"/>
    </location>
</feature>
<keyword evidence="1" id="KW-0812">Transmembrane</keyword>
<proteinExistence type="predicted"/>